<dbReference type="InterPro" id="IPR011993">
    <property type="entry name" value="PH-like_dom_sf"/>
</dbReference>
<dbReference type="GO" id="GO:0006897">
    <property type="term" value="P:endocytosis"/>
    <property type="evidence" value="ECO:0007669"/>
    <property type="project" value="InterPro"/>
</dbReference>
<feature type="compositionally biased region" description="Pro residues" evidence="1">
    <location>
        <begin position="208"/>
        <end position="219"/>
    </location>
</feature>
<evidence type="ECO:0000313" key="3">
    <source>
        <dbReference type="EMBL" id="KAK0546429.1"/>
    </source>
</evidence>
<evidence type="ECO:0000259" key="2">
    <source>
        <dbReference type="Pfam" id="PF07933"/>
    </source>
</evidence>
<evidence type="ECO:0000313" key="4">
    <source>
        <dbReference type="Proteomes" id="UP001176517"/>
    </source>
</evidence>
<keyword evidence="4" id="KW-1185">Reference proteome</keyword>
<protein>
    <recommendedName>
        <fullName evidence="2">NECAP PHear domain-containing protein</fullName>
    </recommendedName>
</protein>
<name>A0AAN6GL41_9BASI</name>
<proteinExistence type="predicted"/>
<dbReference type="GO" id="GO:0030125">
    <property type="term" value="C:clathrin vesicle coat"/>
    <property type="evidence" value="ECO:0007669"/>
    <property type="project" value="TreeGrafter"/>
</dbReference>
<gene>
    <name evidence="3" type="ORF">OC846_005273</name>
</gene>
<dbReference type="EMBL" id="JAPDMZ010000193">
    <property type="protein sequence ID" value="KAK0546429.1"/>
    <property type="molecule type" value="Genomic_DNA"/>
</dbReference>
<feature type="domain" description="NECAP PHear" evidence="2">
    <location>
        <begin position="6"/>
        <end position="179"/>
    </location>
</feature>
<dbReference type="AlphaFoldDB" id="A0AAN6GL41"/>
<reference evidence="3" key="1">
    <citation type="journal article" date="2023" name="PhytoFront">
        <title>Draft Genome Resources of Seven Strains of Tilletia horrida, Causal Agent of Kernel Smut of Rice.</title>
        <authorList>
            <person name="Khanal S."/>
            <person name="Antony Babu S."/>
            <person name="Zhou X.G."/>
        </authorList>
    </citation>
    <scope>NUCLEOTIDE SEQUENCE</scope>
    <source>
        <strain evidence="3">TX6</strain>
    </source>
</reference>
<dbReference type="Gene3D" id="2.30.29.30">
    <property type="entry name" value="Pleckstrin-homology domain (PH domain)/Phosphotyrosine-binding domain (PTB)"/>
    <property type="match status" value="1"/>
</dbReference>
<dbReference type="SUPFAM" id="SSF50729">
    <property type="entry name" value="PH domain-like"/>
    <property type="match status" value="1"/>
</dbReference>
<comment type="caution">
    <text evidence="3">The sequence shown here is derived from an EMBL/GenBank/DDBJ whole genome shotgun (WGS) entry which is preliminary data.</text>
</comment>
<organism evidence="3 4">
    <name type="scientific">Tilletia horrida</name>
    <dbReference type="NCBI Taxonomy" id="155126"/>
    <lineage>
        <taxon>Eukaryota</taxon>
        <taxon>Fungi</taxon>
        <taxon>Dikarya</taxon>
        <taxon>Basidiomycota</taxon>
        <taxon>Ustilaginomycotina</taxon>
        <taxon>Exobasidiomycetes</taxon>
        <taxon>Tilletiales</taxon>
        <taxon>Tilletiaceae</taxon>
        <taxon>Tilletia</taxon>
    </lineage>
</organism>
<dbReference type="PANTHER" id="PTHR12847">
    <property type="entry name" value="ATP-BINDING CASSETTE ABC TRANSPORTER-RELATED"/>
    <property type="match status" value="1"/>
</dbReference>
<dbReference type="CDD" id="cd13228">
    <property type="entry name" value="PHear_NECAP"/>
    <property type="match status" value="1"/>
</dbReference>
<accession>A0AAN6GL41</accession>
<evidence type="ECO:0000256" key="1">
    <source>
        <dbReference type="SAM" id="MobiDB-lite"/>
    </source>
</evidence>
<feature type="region of interest" description="Disordered" evidence="1">
    <location>
        <begin position="137"/>
        <end position="219"/>
    </location>
</feature>
<dbReference type="PANTHER" id="PTHR12847:SF9">
    <property type="entry name" value="NECAP-LIKE PROTEIN CG9132"/>
    <property type="match status" value="1"/>
</dbReference>
<dbReference type="Proteomes" id="UP001176517">
    <property type="component" value="Unassembled WGS sequence"/>
</dbReference>
<dbReference type="Pfam" id="PF07933">
    <property type="entry name" value="DUF1681"/>
    <property type="match status" value="1"/>
</dbReference>
<sequence>MDDDAVEQVLFVARECYVYRVPPRSSTAGYRAAEWGDMEAFLWKGRLRIIAKGEGCAIRLEDKDSGEIFAVAPYDLSGTAVEPVLDSSRYFVLRVESDDPNNAGKKRKAYIGMGFLDRSESFDFQVALSEWVRRTRAAKAGPSENTDDSSASTGPSPHLPAGPKVDLSLKEGATFSIKLPGGGKKIDKAGGVNLLGGSSSGGGGGKPFLPPPPPPARRS</sequence>
<dbReference type="InterPro" id="IPR012466">
    <property type="entry name" value="NECAP_PHear"/>
</dbReference>